<evidence type="ECO:0000313" key="4">
    <source>
        <dbReference type="Proteomes" id="UP000306584"/>
    </source>
</evidence>
<reference evidence="3 4" key="1">
    <citation type="submission" date="2018-10" db="EMBL/GenBank/DDBJ databases">
        <title>Fifty Aureobasidium pullulans genomes reveal a recombining polyextremotolerant generalist.</title>
        <authorList>
            <person name="Gostincar C."/>
            <person name="Turk M."/>
            <person name="Zajc J."/>
            <person name="Gunde-Cimerman N."/>
        </authorList>
    </citation>
    <scope>NUCLEOTIDE SEQUENCE [LARGE SCALE GENOMIC DNA]</scope>
    <source>
        <strain evidence="3 4">EXF-6604</strain>
    </source>
</reference>
<dbReference type="Proteomes" id="UP000306584">
    <property type="component" value="Unassembled WGS sequence"/>
</dbReference>
<feature type="compositionally biased region" description="Acidic residues" evidence="1">
    <location>
        <begin position="431"/>
        <end position="440"/>
    </location>
</feature>
<gene>
    <name evidence="3" type="ORF">D6D01_01511</name>
</gene>
<comment type="caution">
    <text evidence="3">The sequence shown here is derived from an EMBL/GenBank/DDBJ whole genome shotgun (WGS) entry which is preliminary data.</text>
</comment>
<dbReference type="Pfam" id="PF24494">
    <property type="entry name" value="DUF7587"/>
    <property type="match status" value="1"/>
</dbReference>
<dbReference type="AlphaFoldDB" id="A0A4V4JY09"/>
<feature type="region of interest" description="Disordered" evidence="1">
    <location>
        <begin position="373"/>
        <end position="440"/>
    </location>
</feature>
<evidence type="ECO:0000313" key="3">
    <source>
        <dbReference type="EMBL" id="THY35213.1"/>
    </source>
</evidence>
<name>A0A4V4JY09_AURPU</name>
<evidence type="ECO:0000259" key="2">
    <source>
        <dbReference type="Pfam" id="PF24494"/>
    </source>
</evidence>
<sequence>MQRPITRATDKDLVISDPIRPEEAHSPVPVLLFRFYDDESQGVRGSAVGGELAQNFAWLTTNTPAPIPCDDARLFTTILNHINHITITSDLISTTSNLFFAIRLAAKSQATNPRISVFRSSFIPPQRIYHALPYHKRYKPLKLYYNGKFMNSSYHEYLVWAKIPETAYLCDFAFQDLERHLVGNPSMQAVLRIEDLRSKKSNPTLQKQFKNEDLELTLSLAEGLAKFLLHFGIDAAASSAVIARLVSETIRGFKVSLRKTTVERWDFLAGAFAYALTEHDGQSCFLNRQLVLVKEAFKTGIYKGLGDLNWHLDVNKRSAMLRMGRQKGLDPNVMLIDEAATSQTQADSGVVPNSPHTIIDLTAIADEMGDDHLTDEEEAETELEEDVHPQGPRLSQRMSRPQMVDKGHNRHAFSKETAGTPSEKLGRSYGEDEEDSDYEP</sequence>
<evidence type="ECO:0000256" key="1">
    <source>
        <dbReference type="SAM" id="MobiDB-lite"/>
    </source>
</evidence>
<proteinExistence type="predicted"/>
<dbReference type="InterPro" id="IPR056009">
    <property type="entry name" value="DUF7587"/>
</dbReference>
<accession>A0A4V4JY09</accession>
<feature type="compositionally biased region" description="Acidic residues" evidence="1">
    <location>
        <begin position="373"/>
        <end position="385"/>
    </location>
</feature>
<protein>
    <recommendedName>
        <fullName evidence="2">DUF7587 domain-containing protein</fullName>
    </recommendedName>
</protein>
<dbReference type="EMBL" id="QZBD01000027">
    <property type="protein sequence ID" value="THY35213.1"/>
    <property type="molecule type" value="Genomic_DNA"/>
</dbReference>
<organism evidence="3 4">
    <name type="scientific">Aureobasidium pullulans</name>
    <name type="common">Black yeast</name>
    <name type="synonym">Pullularia pullulans</name>
    <dbReference type="NCBI Taxonomy" id="5580"/>
    <lineage>
        <taxon>Eukaryota</taxon>
        <taxon>Fungi</taxon>
        <taxon>Dikarya</taxon>
        <taxon>Ascomycota</taxon>
        <taxon>Pezizomycotina</taxon>
        <taxon>Dothideomycetes</taxon>
        <taxon>Dothideomycetidae</taxon>
        <taxon>Dothideales</taxon>
        <taxon>Saccotheciaceae</taxon>
        <taxon>Aureobasidium</taxon>
    </lineage>
</organism>
<feature type="domain" description="DUF7587" evidence="2">
    <location>
        <begin position="28"/>
        <end position="177"/>
    </location>
</feature>